<evidence type="ECO:0000256" key="1">
    <source>
        <dbReference type="SAM" id="Phobius"/>
    </source>
</evidence>
<comment type="caution">
    <text evidence="2">The sequence shown here is derived from an EMBL/GenBank/DDBJ whole genome shotgun (WGS) entry which is preliminary data.</text>
</comment>
<dbReference type="Proteomes" id="UP001500731">
    <property type="component" value="Unassembled WGS sequence"/>
</dbReference>
<gene>
    <name evidence="2" type="ORF">GCM10023171_37280</name>
</gene>
<keyword evidence="3" id="KW-1185">Reference proteome</keyword>
<keyword evidence="1" id="KW-1133">Transmembrane helix</keyword>
<dbReference type="EMBL" id="BAABGP010000037">
    <property type="protein sequence ID" value="GAA4492327.1"/>
    <property type="molecule type" value="Genomic_DNA"/>
</dbReference>
<keyword evidence="1" id="KW-0472">Membrane</keyword>
<evidence type="ECO:0000313" key="3">
    <source>
        <dbReference type="Proteomes" id="UP001500731"/>
    </source>
</evidence>
<dbReference type="RefSeq" id="WP_345189022.1">
    <property type="nucleotide sequence ID" value="NZ_BAABGP010000037.1"/>
</dbReference>
<feature type="transmembrane region" description="Helical" evidence="1">
    <location>
        <begin position="18"/>
        <end position="37"/>
    </location>
</feature>
<evidence type="ECO:0000313" key="2">
    <source>
        <dbReference type="EMBL" id="GAA4492327.1"/>
    </source>
</evidence>
<organism evidence="2 3">
    <name type="scientific">Microbacterium panaciterrae</name>
    <dbReference type="NCBI Taxonomy" id="985759"/>
    <lineage>
        <taxon>Bacteria</taxon>
        <taxon>Bacillati</taxon>
        <taxon>Actinomycetota</taxon>
        <taxon>Actinomycetes</taxon>
        <taxon>Micrococcales</taxon>
        <taxon>Microbacteriaceae</taxon>
        <taxon>Microbacterium</taxon>
    </lineage>
</organism>
<protein>
    <submittedName>
        <fullName evidence="2">Uncharacterized protein</fullName>
    </submittedName>
</protein>
<keyword evidence="1" id="KW-0812">Transmembrane</keyword>
<name>A0ABP8PTX8_9MICO</name>
<reference evidence="3" key="1">
    <citation type="journal article" date="2019" name="Int. J. Syst. Evol. Microbiol.">
        <title>The Global Catalogue of Microorganisms (GCM) 10K type strain sequencing project: providing services to taxonomists for standard genome sequencing and annotation.</title>
        <authorList>
            <consortium name="The Broad Institute Genomics Platform"/>
            <consortium name="The Broad Institute Genome Sequencing Center for Infectious Disease"/>
            <person name="Wu L."/>
            <person name="Ma J."/>
        </authorList>
    </citation>
    <scope>NUCLEOTIDE SEQUENCE [LARGE SCALE GENOMIC DNA]</scope>
    <source>
        <strain evidence="3">JCM 17839</strain>
    </source>
</reference>
<proteinExistence type="predicted"/>
<accession>A0ABP8PTX8</accession>
<sequence>MTRMVDACAGLARSLARLFWWISVTVIIVWAVAGAILDGDPSDLGSLLTALRPG</sequence>